<dbReference type="PANTHER" id="PTHR37294:SF1">
    <property type="entry name" value="3'-5' EXORIBONUCLEASE YHAM"/>
    <property type="match status" value="1"/>
</dbReference>
<evidence type="ECO:0000313" key="2">
    <source>
        <dbReference type="EMBL" id="QCT01587.1"/>
    </source>
</evidence>
<dbReference type="GO" id="GO:0016787">
    <property type="term" value="F:hydrolase activity"/>
    <property type="evidence" value="ECO:0007669"/>
    <property type="project" value="UniProtKB-KW"/>
</dbReference>
<reference evidence="2 3" key="1">
    <citation type="submission" date="2019-05" db="EMBL/GenBank/DDBJ databases">
        <authorList>
            <person name="Chen C."/>
        </authorList>
    </citation>
    <scope>NUCLEOTIDE SEQUENCE [LARGE SCALE GENOMIC DNA]</scope>
    <source>
        <strain evidence="2 3">HB172198</strain>
    </source>
</reference>
<dbReference type="EMBL" id="CP040396">
    <property type="protein sequence ID" value="QCT01587.1"/>
    <property type="molecule type" value="Genomic_DNA"/>
</dbReference>
<keyword evidence="1 2" id="KW-0378">Hydrolase</keyword>
<dbReference type="AlphaFoldDB" id="A0A4P8XGG8"/>
<gene>
    <name evidence="2" type="ORF">E6C60_0866</name>
</gene>
<name>A0A4P8XGG8_9BACL</name>
<dbReference type="PANTHER" id="PTHR37294">
    <property type="entry name" value="3'-5' EXORIBONUCLEASE YHAM"/>
    <property type="match status" value="1"/>
</dbReference>
<dbReference type="InterPro" id="IPR012340">
    <property type="entry name" value="NA-bd_OB-fold"/>
</dbReference>
<dbReference type="CDD" id="cd04492">
    <property type="entry name" value="YhaM_OBF_like"/>
    <property type="match status" value="1"/>
</dbReference>
<dbReference type="Proteomes" id="UP000300879">
    <property type="component" value="Chromosome"/>
</dbReference>
<organism evidence="2 3">
    <name type="scientific">Paenibacillus algicola</name>
    <dbReference type="NCBI Taxonomy" id="2565926"/>
    <lineage>
        <taxon>Bacteria</taxon>
        <taxon>Bacillati</taxon>
        <taxon>Bacillota</taxon>
        <taxon>Bacilli</taxon>
        <taxon>Bacillales</taxon>
        <taxon>Paenibacillaceae</taxon>
        <taxon>Paenibacillus</taxon>
    </lineage>
</organism>
<keyword evidence="3" id="KW-1185">Reference proteome</keyword>
<dbReference type="KEGG" id="palo:E6C60_0866"/>
<evidence type="ECO:0000256" key="1">
    <source>
        <dbReference type="ARBA" id="ARBA00022801"/>
    </source>
</evidence>
<protein>
    <submittedName>
        <fullName evidence="2">Metal dependent phosphohydrolase</fullName>
    </submittedName>
</protein>
<proteinExistence type="predicted"/>
<dbReference type="Gene3D" id="2.40.50.140">
    <property type="entry name" value="Nucleic acid-binding proteins"/>
    <property type="match status" value="1"/>
</dbReference>
<dbReference type="InterPro" id="IPR050798">
    <property type="entry name" value="YhaM_exoribonuc/phosphodiest"/>
</dbReference>
<accession>A0A4P8XGG8</accession>
<evidence type="ECO:0000313" key="3">
    <source>
        <dbReference type="Proteomes" id="UP000300879"/>
    </source>
</evidence>
<sequence length="196" mass="22388">MSILIKELREGDEFVGYYLIREIEAKQTNSSVPKDYLDLVLGDSSGSISAKYWDASKTDIETFFSMSLVKIQGVVQVYRDRLQVEVLRIRKTNEEDGVSIADFIRSAPIAADELIPTIQQAISSLTHYEIRSMVTFCFEKVKVHIHSAPAAPKYHYAYYGGLAYHIRRRTAGRIILLFGLHSILLYERSTGFRSER</sequence>
<dbReference type="RefSeq" id="WP_175415115.1">
    <property type="nucleotide sequence ID" value="NZ_CP040396.1"/>
</dbReference>
<dbReference type="GO" id="GO:0031125">
    <property type="term" value="P:rRNA 3'-end processing"/>
    <property type="evidence" value="ECO:0007669"/>
    <property type="project" value="TreeGrafter"/>
</dbReference>